<evidence type="ECO:0000256" key="6">
    <source>
        <dbReference type="ARBA" id="ARBA00022786"/>
    </source>
</evidence>
<dbReference type="OrthoDB" id="264354at2759"/>
<keyword evidence="13" id="KW-1185">Reference proteome</keyword>
<comment type="subcellular location">
    <subcellularLocation>
        <location evidence="1">Membrane</location>
        <topology evidence="1">Multi-pass membrane protein</topology>
    </subcellularLocation>
</comment>
<gene>
    <name evidence="12" type="ORF">PECAL_2P25470</name>
</gene>
<evidence type="ECO:0000259" key="11">
    <source>
        <dbReference type="PROSITE" id="PS51292"/>
    </source>
</evidence>
<sequence>MASLAGFADAKRSTPVASEQKPATTTTPAQRSSAPLAGFAPAAKPLSGFAPAKKPVANGFAAAKPVRARTGAAAIPPGRDGGVVPRGPRLSDKWVSGGSARKVVAAPRAPSSRDVCDDCGWRDCQCAHRKVVRVVRAPLPAGAACRVCFCGEEDEPLWQPCACRGESAYAHASCLRKWAEMATVSTAASYECPTCKTRYTGPTAVALAVDRVDLEYDRSGSDSRHADVACANLVVVGLREGTTIDAALLRRQLRKDTRRDRLDSVLASIKKCEQKRDKAIEATKASLLDVDEGALRKKCDAPASTAAEQLSRADSRLELAFVLAERCVRRLNDHTRSRDEDRKLQVAASEALSLAQAAHGDVKRILGPNHDDTRRHLRCVGRLHALDKHLREVNAQRAKRENLAERLARVDC</sequence>
<keyword evidence="8" id="KW-1133">Transmembrane helix</keyword>
<evidence type="ECO:0000256" key="7">
    <source>
        <dbReference type="ARBA" id="ARBA00022833"/>
    </source>
</evidence>
<feature type="compositionally biased region" description="Low complexity" evidence="10">
    <location>
        <begin position="76"/>
        <end position="88"/>
    </location>
</feature>
<dbReference type="Gene3D" id="3.30.40.10">
    <property type="entry name" value="Zinc/RING finger domain, C3HC4 (zinc finger)"/>
    <property type="match status" value="1"/>
</dbReference>
<comment type="caution">
    <text evidence="12">The sequence shown here is derived from an EMBL/GenBank/DDBJ whole genome shotgun (WGS) entry which is preliminary data.</text>
</comment>
<evidence type="ECO:0000313" key="12">
    <source>
        <dbReference type="EMBL" id="CAH0369425.1"/>
    </source>
</evidence>
<dbReference type="EMBL" id="CAKKNE010000002">
    <property type="protein sequence ID" value="CAH0369425.1"/>
    <property type="molecule type" value="Genomic_DNA"/>
</dbReference>
<dbReference type="PROSITE" id="PS51292">
    <property type="entry name" value="ZF_RING_CH"/>
    <property type="match status" value="1"/>
</dbReference>
<dbReference type="AlphaFoldDB" id="A0A8J2SCQ0"/>
<evidence type="ECO:0000256" key="9">
    <source>
        <dbReference type="ARBA" id="ARBA00023136"/>
    </source>
</evidence>
<keyword evidence="4" id="KW-0479">Metal-binding</keyword>
<evidence type="ECO:0000256" key="3">
    <source>
        <dbReference type="ARBA" id="ARBA00022692"/>
    </source>
</evidence>
<reference evidence="12" key="1">
    <citation type="submission" date="2021-11" db="EMBL/GenBank/DDBJ databases">
        <authorList>
            <consortium name="Genoscope - CEA"/>
            <person name="William W."/>
        </authorList>
    </citation>
    <scope>NUCLEOTIDE SEQUENCE</scope>
</reference>
<dbReference type="InterPro" id="IPR011016">
    <property type="entry name" value="Znf_RING-CH"/>
</dbReference>
<dbReference type="PANTHER" id="PTHR46065">
    <property type="entry name" value="E3 UBIQUITIN-PROTEIN LIGASE MARCH 2/3 FAMILY MEMBER"/>
    <property type="match status" value="1"/>
</dbReference>
<evidence type="ECO:0000256" key="10">
    <source>
        <dbReference type="SAM" id="MobiDB-lite"/>
    </source>
</evidence>
<keyword evidence="7" id="KW-0862">Zinc</keyword>
<dbReference type="GO" id="GO:0016020">
    <property type="term" value="C:membrane"/>
    <property type="evidence" value="ECO:0007669"/>
    <property type="project" value="UniProtKB-SubCell"/>
</dbReference>
<keyword evidence="5" id="KW-0863">Zinc-finger</keyword>
<proteinExistence type="predicted"/>
<dbReference type="Proteomes" id="UP000789595">
    <property type="component" value="Unassembled WGS sequence"/>
</dbReference>
<evidence type="ECO:0000256" key="2">
    <source>
        <dbReference type="ARBA" id="ARBA00022679"/>
    </source>
</evidence>
<feature type="region of interest" description="Disordered" evidence="10">
    <location>
        <begin position="72"/>
        <end position="92"/>
    </location>
</feature>
<dbReference type="SMART" id="SM00744">
    <property type="entry name" value="RINGv"/>
    <property type="match status" value="1"/>
</dbReference>
<keyword evidence="9" id="KW-0472">Membrane</keyword>
<evidence type="ECO:0000256" key="4">
    <source>
        <dbReference type="ARBA" id="ARBA00022723"/>
    </source>
</evidence>
<feature type="region of interest" description="Disordered" evidence="10">
    <location>
        <begin position="1"/>
        <end position="39"/>
    </location>
</feature>
<evidence type="ECO:0000313" key="13">
    <source>
        <dbReference type="Proteomes" id="UP000789595"/>
    </source>
</evidence>
<keyword evidence="2" id="KW-0808">Transferase</keyword>
<keyword evidence="3" id="KW-0812">Transmembrane</keyword>
<name>A0A8J2SCQ0_9STRA</name>
<dbReference type="InterPro" id="IPR013083">
    <property type="entry name" value="Znf_RING/FYVE/PHD"/>
</dbReference>
<dbReference type="Pfam" id="PF12906">
    <property type="entry name" value="RINGv"/>
    <property type="match status" value="1"/>
</dbReference>
<feature type="domain" description="RING-CH-type" evidence="11">
    <location>
        <begin position="137"/>
        <end position="202"/>
    </location>
</feature>
<protein>
    <recommendedName>
        <fullName evidence="11">RING-CH-type domain-containing protein</fullName>
    </recommendedName>
</protein>
<dbReference type="GO" id="GO:0008270">
    <property type="term" value="F:zinc ion binding"/>
    <property type="evidence" value="ECO:0007669"/>
    <property type="project" value="UniProtKB-KW"/>
</dbReference>
<dbReference type="CDD" id="cd16495">
    <property type="entry name" value="RING_CH-C4HC3_MARCH"/>
    <property type="match status" value="1"/>
</dbReference>
<dbReference type="PANTHER" id="PTHR46065:SF3">
    <property type="entry name" value="FI20425P1"/>
    <property type="match status" value="1"/>
</dbReference>
<evidence type="ECO:0000256" key="1">
    <source>
        <dbReference type="ARBA" id="ARBA00004141"/>
    </source>
</evidence>
<dbReference type="SUPFAM" id="SSF57850">
    <property type="entry name" value="RING/U-box"/>
    <property type="match status" value="1"/>
</dbReference>
<dbReference type="GO" id="GO:0016740">
    <property type="term" value="F:transferase activity"/>
    <property type="evidence" value="ECO:0007669"/>
    <property type="project" value="UniProtKB-KW"/>
</dbReference>
<organism evidence="12 13">
    <name type="scientific">Pelagomonas calceolata</name>
    <dbReference type="NCBI Taxonomy" id="35677"/>
    <lineage>
        <taxon>Eukaryota</taxon>
        <taxon>Sar</taxon>
        <taxon>Stramenopiles</taxon>
        <taxon>Ochrophyta</taxon>
        <taxon>Pelagophyceae</taxon>
        <taxon>Pelagomonadales</taxon>
        <taxon>Pelagomonadaceae</taxon>
        <taxon>Pelagomonas</taxon>
    </lineage>
</organism>
<evidence type="ECO:0000256" key="5">
    <source>
        <dbReference type="ARBA" id="ARBA00022771"/>
    </source>
</evidence>
<feature type="compositionally biased region" description="Polar residues" evidence="10">
    <location>
        <begin position="15"/>
        <end position="33"/>
    </location>
</feature>
<accession>A0A8J2SCQ0</accession>
<evidence type="ECO:0000256" key="8">
    <source>
        <dbReference type="ARBA" id="ARBA00022989"/>
    </source>
</evidence>
<keyword evidence="6" id="KW-0833">Ubl conjugation pathway</keyword>